<evidence type="ECO:0000313" key="1">
    <source>
        <dbReference type="EMBL" id="KKK95190.1"/>
    </source>
</evidence>
<organism evidence="1">
    <name type="scientific">marine sediment metagenome</name>
    <dbReference type="NCBI Taxonomy" id="412755"/>
    <lineage>
        <taxon>unclassified sequences</taxon>
        <taxon>metagenomes</taxon>
        <taxon>ecological metagenomes</taxon>
    </lineage>
</organism>
<comment type="caution">
    <text evidence="1">The sequence shown here is derived from an EMBL/GenBank/DDBJ whole genome shotgun (WGS) entry which is preliminary data.</text>
</comment>
<sequence>MRLRVPPGLVWRHWRISTISCVVGMMITSVTPGLAQVPPVGIWMGATYVRAYGGGGVGPDMGLAVRVPGRLLGAQPTVGVGLAGTKLPLVGPVGPGVDGDHRTLLVVAGHAQLEWPVARRFRIHVGGVLGFVESEVRSAAFIAAGAIRPANRVGHARGMAVGLEGGAGFAVVPGLLIDVAVAGLEQHAYADDPTFMPMLRLGVRLAPSW</sequence>
<accession>A0A0F9AAG2</accession>
<dbReference type="AlphaFoldDB" id="A0A0F9AAG2"/>
<dbReference type="EMBL" id="LAZR01047017">
    <property type="protein sequence ID" value="KKK95190.1"/>
    <property type="molecule type" value="Genomic_DNA"/>
</dbReference>
<protein>
    <submittedName>
        <fullName evidence="1">Uncharacterized protein</fullName>
    </submittedName>
</protein>
<proteinExistence type="predicted"/>
<reference evidence="1" key="1">
    <citation type="journal article" date="2015" name="Nature">
        <title>Complex archaea that bridge the gap between prokaryotes and eukaryotes.</title>
        <authorList>
            <person name="Spang A."/>
            <person name="Saw J.H."/>
            <person name="Jorgensen S.L."/>
            <person name="Zaremba-Niedzwiedzka K."/>
            <person name="Martijn J."/>
            <person name="Lind A.E."/>
            <person name="van Eijk R."/>
            <person name="Schleper C."/>
            <person name="Guy L."/>
            <person name="Ettema T.J."/>
        </authorList>
    </citation>
    <scope>NUCLEOTIDE SEQUENCE</scope>
</reference>
<gene>
    <name evidence="1" type="ORF">LCGC14_2675310</name>
</gene>
<name>A0A0F9AAG2_9ZZZZ</name>